<protein>
    <submittedName>
        <fullName evidence="1">Uncharacterized protein</fullName>
    </submittedName>
</protein>
<evidence type="ECO:0000313" key="2">
    <source>
        <dbReference type="Proteomes" id="UP001519363"/>
    </source>
</evidence>
<proteinExistence type="predicted"/>
<keyword evidence="2" id="KW-1185">Reference proteome</keyword>
<evidence type="ECO:0000313" key="1">
    <source>
        <dbReference type="EMBL" id="MBP2474954.1"/>
    </source>
</evidence>
<dbReference type="Proteomes" id="UP001519363">
    <property type="component" value="Unassembled WGS sequence"/>
</dbReference>
<dbReference type="RefSeq" id="WP_086782134.1">
    <property type="nucleotide sequence ID" value="NZ_JAGIOO010000001.1"/>
</dbReference>
<gene>
    <name evidence="1" type="ORF">JOF53_003826</name>
</gene>
<reference evidence="1 2" key="1">
    <citation type="submission" date="2021-03" db="EMBL/GenBank/DDBJ databases">
        <title>Sequencing the genomes of 1000 actinobacteria strains.</title>
        <authorList>
            <person name="Klenk H.-P."/>
        </authorList>
    </citation>
    <scope>NUCLEOTIDE SEQUENCE [LARGE SCALE GENOMIC DNA]</scope>
    <source>
        <strain evidence="1 2">DSM 44580</strain>
    </source>
</reference>
<accession>A0ABS5AFH6</accession>
<name>A0ABS5AFH6_9PSEU</name>
<comment type="caution">
    <text evidence="1">The sequence shown here is derived from an EMBL/GenBank/DDBJ whole genome shotgun (WGS) entry which is preliminary data.</text>
</comment>
<sequence>MVEDELELLVTVVVSAENESQARTACLGLVGLGGGRIVEAGDCSDEEPGCWSVTISQASGERAAASDAGALSRVVRQFVRSLGPDVALPRVSCEPPTAWTVLDDPDLVNTLVPGGERLLVEAWLGASPLFTPAAEDPDEVVEPPLPVELPDGPVQRLRLSVDVAADRRAGAEWQARAVASRITHHGELTDFTPCGPGVLGVEFDLGLMPGDTATVLKEAVARVGHDNWSDLEWDGEHAATSWSAEPAPETGVIALQLFAGPHAE</sequence>
<organism evidence="1 2">
    <name type="scientific">Crossiella equi</name>
    <dbReference type="NCBI Taxonomy" id="130796"/>
    <lineage>
        <taxon>Bacteria</taxon>
        <taxon>Bacillati</taxon>
        <taxon>Actinomycetota</taxon>
        <taxon>Actinomycetes</taxon>
        <taxon>Pseudonocardiales</taxon>
        <taxon>Pseudonocardiaceae</taxon>
        <taxon>Crossiella</taxon>
    </lineage>
</organism>
<dbReference type="EMBL" id="JAGIOO010000001">
    <property type="protein sequence ID" value="MBP2474954.1"/>
    <property type="molecule type" value="Genomic_DNA"/>
</dbReference>